<dbReference type="HOGENOM" id="CLU_3119113_0_0_9"/>
<reference evidence="1 2" key="1">
    <citation type="submission" date="2009-01" db="EMBL/GenBank/DDBJ databases">
        <authorList>
            <person name="Qin X."/>
            <person name="Bachman B."/>
            <person name="Battles P."/>
            <person name="Bell A."/>
            <person name="Bess C."/>
            <person name="Bickham C."/>
            <person name="Chaboub L."/>
            <person name="Chen D."/>
            <person name="Coyle M."/>
            <person name="Deiros D.R."/>
            <person name="Dinh H."/>
            <person name="Forbes L."/>
            <person name="Fowler G."/>
            <person name="Francisco L."/>
            <person name="Fu Q."/>
            <person name="Gubbala S."/>
            <person name="Hale W."/>
            <person name="Han Y."/>
            <person name="Hemphill L."/>
            <person name="Highlander S.K."/>
            <person name="Hirani K."/>
            <person name="Hogues M."/>
            <person name="Jackson L."/>
            <person name="Jakkamsetti A."/>
            <person name="Javaid M."/>
            <person name="Jiang H."/>
            <person name="Korchina V."/>
            <person name="Kovar C."/>
            <person name="Lara F."/>
            <person name="Lee S."/>
            <person name="Mata R."/>
            <person name="Mathew T."/>
            <person name="Moen C."/>
            <person name="Morales K."/>
            <person name="Munidasa M."/>
            <person name="Nazareth L."/>
            <person name="Ngo R."/>
            <person name="Nguyen L."/>
            <person name="Okwuonu G."/>
            <person name="Ongeri F."/>
            <person name="Patil S."/>
            <person name="Petrosino J."/>
            <person name="Pham C."/>
            <person name="Pham P."/>
            <person name="Pu L.-L."/>
            <person name="Puazo M."/>
            <person name="Raj R."/>
            <person name="Reid J."/>
            <person name="Rouhana J."/>
            <person name="Saada N."/>
            <person name="Shang Y."/>
            <person name="Simmons D."/>
            <person name="Thornton R."/>
            <person name="Warren J."/>
            <person name="Weissenberger G."/>
            <person name="Zhang J."/>
            <person name="Zhang L."/>
            <person name="Zhou C."/>
            <person name="Zhu D."/>
            <person name="Muzny D."/>
            <person name="Worley K."/>
            <person name="Gibbs R."/>
        </authorList>
    </citation>
    <scope>NUCLEOTIDE SEQUENCE [LARGE SCALE GENOMIC DNA]</scope>
    <source>
        <strain evidence="2">ATCC 8290 / DSM 20176 / CCUG 30140 / JCM 1155 / KCTC 3500 / NBRC 15886 / NCIMB 8040 / NRRL B-1843 / 9</strain>
    </source>
</reference>
<dbReference type="AlphaFoldDB" id="C0XJL2"/>
<dbReference type="Proteomes" id="UP000003752">
    <property type="component" value="Unassembled WGS sequence"/>
</dbReference>
<proteinExistence type="predicted"/>
<sequence>MQKKILRESQLFIPEKVKSLIFLNNLSKNNPYPNGVVFMKTLPEKRAQKL</sequence>
<accession>C0XJL2</accession>
<evidence type="ECO:0000313" key="2">
    <source>
        <dbReference type="Proteomes" id="UP000003752"/>
    </source>
</evidence>
<organism evidence="1 2">
    <name type="scientific">Lentilactobacillus hilgardii (strain ATCC 8290 / DSM 20176 / CCUG 30140 / JCM 1155 / KCTC 3500 / NBRC 15886 / NCIMB 8040 / NRRL B-1843 / 9)</name>
    <dbReference type="NCBI Taxonomy" id="1423757"/>
    <lineage>
        <taxon>Bacteria</taxon>
        <taxon>Bacillati</taxon>
        <taxon>Bacillota</taxon>
        <taxon>Bacilli</taxon>
        <taxon>Lactobacillales</taxon>
        <taxon>Lactobacillaceae</taxon>
        <taxon>Lentilactobacillus</taxon>
    </lineage>
</organism>
<comment type="caution">
    <text evidence="1">The sequence shown here is derived from an EMBL/GenBank/DDBJ whole genome shotgun (WGS) entry which is preliminary data.</text>
</comment>
<dbReference type="EMBL" id="ACGP01000136">
    <property type="protein sequence ID" value="EEI24431.1"/>
    <property type="molecule type" value="Genomic_DNA"/>
</dbReference>
<evidence type="ECO:0000313" key="1">
    <source>
        <dbReference type="EMBL" id="EEI24431.1"/>
    </source>
</evidence>
<name>C0XJL2_LENH9</name>
<protein>
    <submittedName>
        <fullName evidence="1">Uncharacterized protein</fullName>
    </submittedName>
</protein>
<keyword evidence="2" id="KW-1185">Reference proteome</keyword>
<gene>
    <name evidence="1" type="ORF">HMPREF0519_1423</name>
</gene>
<dbReference type="PATRIC" id="fig|1423757.3.peg.1614"/>